<gene>
    <name evidence="1" type="ORF">AA2016_2207</name>
</gene>
<dbReference type="EMBL" id="CP015005">
    <property type="protein sequence ID" value="AMS41137.1"/>
    <property type="molecule type" value="Genomic_DNA"/>
</dbReference>
<evidence type="ECO:0000313" key="2">
    <source>
        <dbReference type="Proteomes" id="UP000075755"/>
    </source>
</evidence>
<dbReference type="KEGG" id="aak:AA2016_2207"/>
<reference evidence="1 2" key="1">
    <citation type="submission" date="2016-03" db="EMBL/GenBank/DDBJ databases">
        <title>Complete genome of Aminobacter aminovorans KCTC 2477.</title>
        <authorList>
            <person name="Kim K.M."/>
        </authorList>
    </citation>
    <scope>NUCLEOTIDE SEQUENCE [LARGE SCALE GENOMIC DNA]</scope>
    <source>
        <strain evidence="1 2">KCTC 2477</strain>
    </source>
</reference>
<proteinExistence type="predicted"/>
<accession>A0AAC8YML9</accession>
<organism evidence="1 2">
    <name type="scientific">Aminobacter aminovorans</name>
    <name type="common">Chelatobacter heintzii</name>
    <dbReference type="NCBI Taxonomy" id="83263"/>
    <lineage>
        <taxon>Bacteria</taxon>
        <taxon>Pseudomonadati</taxon>
        <taxon>Pseudomonadota</taxon>
        <taxon>Alphaproteobacteria</taxon>
        <taxon>Hyphomicrobiales</taxon>
        <taxon>Phyllobacteriaceae</taxon>
        <taxon>Aminobacter</taxon>
    </lineage>
</organism>
<dbReference type="AlphaFoldDB" id="A0AAC8YML9"/>
<dbReference type="Proteomes" id="UP000075755">
    <property type="component" value="Chromosome"/>
</dbReference>
<protein>
    <submittedName>
        <fullName evidence="1">Uncharacterized protein</fullName>
    </submittedName>
</protein>
<evidence type="ECO:0000313" key="1">
    <source>
        <dbReference type="EMBL" id="AMS41137.1"/>
    </source>
</evidence>
<sequence length="59" mass="6368">MMDGGVAMSKIDEIMKLLSEAKREADALGETILAYHIGTVLLAAQDVVLGGRGDQRPRR</sequence>
<name>A0AAC8YML9_AMIAI</name>